<feature type="region of interest" description="Disordered" evidence="1">
    <location>
        <begin position="131"/>
        <end position="151"/>
    </location>
</feature>
<reference evidence="2 3" key="1">
    <citation type="submission" date="2016-07" db="EMBL/GenBank/DDBJ databases">
        <title>Pervasive Adenine N6-methylation of Active Genes in Fungi.</title>
        <authorList>
            <consortium name="DOE Joint Genome Institute"/>
            <person name="Mondo S.J."/>
            <person name="Dannebaum R.O."/>
            <person name="Kuo R.C."/>
            <person name="Labutti K."/>
            <person name="Haridas S."/>
            <person name="Kuo A."/>
            <person name="Salamov A."/>
            <person name="Ahrendt S.R."/>
            <person name="Lipzen A."/>
            <person name="Sullivan W."/>
            <person name="Andreopoulos W.B."/>
            <person name="Clum A."/>
            <person name="Lindquist E."/>
            <person name="Daum C."/>
            <person name="Ramamoorthy G.K."/>
            <person name="Gryganskyi A."/>
            <person name="Culley D."/>
            <person name="Magnuson J.K."/>
            <person name="James T.Y."/>
            <person name="O'Malley M.A."/>
            <person name="Stajich J.E."/>
            <person name="Spatafora J.W."/>
            <person name="Visel A."/>
            <person name="Grigoriev I.V."/>
        </authorList>
    </citation>
    <scope>NUCLEOTIDE SEQUENCE [LARGE SCALE GENOMIC DNA]</scope>
    <source>
        <strain evidence="2 3">CBS 115471</strain>
    </source>
</reference>
<comment type="caution">
    <text evidence="2">The sequence shown here is derived from an EMBL/GenBank/DDBJ whole genome shotgun (WGS) entry which is preliminary data.</text>
</comment>
<dbReference type="EMBL" id="MCFA01000157">
    <property type="protein sequence ID" value="ORY02484.1"/>
    <property type="molecule type" value="Genomic_DNA"/>
</dbReference>
<keyword evidence="3" id="KW-1185">Reference proteome</keyword>
<accession>A0A1Y1YX83</accession>
<feature type="region of interest" description="Disordered" evidence="1">
    <location>
        <begin position="40"/>
        <end position="89"/>
    </location>
</feature>
<feature type="compositionally biased region" description="Polar residues" evidence="1">
    <location>
        <begin position="65"/>
        <end position="78"/>
    </location>
</feature>
<dbReference type="AlphaFoldDB" id="A0A1Y1YX83"/>
<evidence type="ECO:0000313" key="2">
    <source>
        <dbReference type="EMBL" id="ORY02484.1"/>
    </source>
</evidence>
<protein>
    <submittedName>
        <fullName evidence="2">Uncharacterized protein</fullName>
    </submittedName>
</protein>
<proteinExistence type="predicted"/>
<evidence type="ECO:0000256" key="1">
    <source>
        <dbReference type="SAM" id="MobiDB-lite"/>
    </source>
</evidence>
<evidence type="ECO:0000313" key="3">
    <source>
        <dbReference type="Proteomes" id="UP000193144"/>
    </source>
</evidence>
<dbReference type="Proteomes" id="UP000193144">
    <property type="component" value="Unassembled WGS sequence"/>
</dbReference>
<gene>
    <name evidence="2" type="ORF">BCR34DRAFT_591920</name>
</gene>
<name>A0A1Y1YX83_9PLEO</name>
<sequence>MTGPRRMYSASRIAVWTYTGTLCEAVPSAKSRDERQKLVLEAGQPSDPITRYLCNGRKLGRGKGPTSQSAANPNPQTDRTCRRPSSGRKKRIRVSWHIMTVGLVLRQEYRERIIIFDQGASSLVGGLSRLPVPSSSPQEQEVPWKLHGGKS</sequence>
<organism evidence="2 3">
    <name type="scientific">Clohesyomyces aquaticus</name>
    <dbReference type="NCBI Taxonomy" id="1231657"/>
    <lineage>
        <taxon>Eukaryota</taxon>
        <taxon>Fungi</taxon>
        <taxon>Dikarya</taxon>
        <taxon>Ascomycota</taxon>
        <taxon>Pezizomycotina</taxon>
        <taxon>Dothideomycetes</taxon>
        <taxon>Pleosporomycetidae</taxon>
        <taxon>Pleosporales</taxon>
        <taxon>Lindgomycetaceae</taxon>
        <taxon>Clohesyomyces</taxon>
    </lineage>
</organism>